<dbReference type="GO" id="GO:0008832">
    <property type="term" value="F:dGTPase activity"/>
    <property type="evidence" value="ECO:0007669"/>
    <property type="project" value="TreeGrafter"/>
</dbReference>
<dbReference type="Pfam" id="PF01966">
    <property type="entry name" value="HD"/>
    <property type="match status" value="1"/>
</dbReference>
<feature type="domain" description="HD" evidence="1">
    <location>
        <begin position="64"/>
        <end position="134"/>
    </location>
</feature>
<dbReference type="RefSeq" id="WP_160230838.1">
    <property type="nucleotide sequence ID" value="NZ_CP043925.1"/>
</dbReference>
<evidence type="ECO:0000313" key="2">
    <source>
        <dbReference type="EMBL" id="QHN12411.1"/>
    </source>
</evidence>
<dbReference type="SUPFAM" id="SSF109604">
    <property type="entry name" value="HD-domain/PDEase-like"/>
    <property type="match status" value="1"/>
</dbReference>
<name>A0A6I7D5P3_9GAMM</name>
<dbReference type="Gene3D" id="1.10.3210.10">
    <property type="entry name" value="Hypothetical protein af1432"/>
    <property type="match status" value="1"/>
</dbReference>
<dbReference type="EMBL" id="CP043925">
    <property type="protein sequence ID" value="QHN12411.1"/>
    <property type="molecule type" value="Genomic_DNA"/>
</dbReference>
<dbReference type="KEGG" id="pcol:F1325_19045"/>
<dbReference type="InterPro" id="IPR006674">
    <property type="entry name" value="HD_domain"/>
</dbReference>
<dbReference type="InterPro" id="IPR050135">
    <property type="entry name" value="dGTPase-like"/>
</dbReference>
<gene>
    <name evidence="2" type="ORF">F1325_19045</name>
</gene>
<dbReference type="PANTHER" id="PTHR11373">
    <property type="entry name" value="DEOXYNUCLEOSIDE TRIPHOSPHATE TRIPHOSPHOHYDROLASE"/>
    <property type="match status" value="1"/>
</dbReference>
<organism evidence="2 3">
    <name type="scientific">Proteus columbae</name>
    <dbReference type="NCBI Taxonomy" id="1987580"/>
    <lineage>
        <taxon>Bacteria</taxon>
        <taxon>Pseudomonadati</taxon>
        <taxon>Pseudomonadota</taxon>
        <taxon>Gammaproteobacteria</taxon>
        <taxon>Enterobacterales</taxon>
        <taxon>Morganellaceae</taxon>
        <taxon>Proteus</taxon>
    </lineage>
</organism>
<dbReference type="Proteomes" id="UP000464700">
    <property type="component" value="Chromosome"/>
</dbReference>
<dbReference type="PANTHER" id="PTHR11373:SF32">
    <property type="entry name" value="DEOXYGUANOSINETRIPHOSPHATE TRIPHOSPHOHYDROLASE"/>
    <property type="match status" value="1"/>
</dbReference>
<accession>A0A6I7D5P3</accession>
<keyword evidence="3" id="KW-1185">Reference proteome</keyword>
<evidence type="ECO:0000313" key="3">
    <source>
        <dbReference type="Proteomes" id="UP000464700"/>
    </source>
</evidence>
<evidence type="ECO:0000259" key="1">
    <source>
        <dbReference type="Pfam" id="PF01966"/>
    </source>
</evidence>
<dbReference type="AlphaFoldDB" id="A0A6I7D5P3"/>
<proteinExistence type="predicted"/>
<dbReference type="GO" id="GO:0006203">
    <property type="term" value="P:dGTP catabolic process"/>
    <property type="evidence" value="ECO:0007669"/>
    <property type="project" value="TreeGrafter"/>
</dbReference>
<reference evidence="2 3" key="1">
    <citation type="submission" date="2019-09" db="EMBL/GenBank/DDBJ databases">
        <title>Emergence of a chromosome-mediated tetracycline resistance gene in Proteus strain.</title>
        <authorList>
            <person name="He D."/>
            <person name="Wang L."/>
        </authorList>
    </citation>
    <scope>NUCLEOTIDE SEQUENCE [LARGE SCALE GENOMIC DNA]</scope>
    <source>
        <strain evidence="2 3">T60</strain>
    </source>
</reference>
<sequence>MEWVKLLNENRRKDKHKNKIKNNYETRYELERDYDRILFCAPTRRLADKTQVFPLEKNDSVRTRLTHSYEVSNLARSIGTKLAYNNEIDIFNDYKKEEGDNLKRNLPALLAAIGLAHDLGNPPFGHKGEKAMSLWFEKNIKK</sequence>
<protein>
    <submittedName>
        <fullName evidence="2">HD domain-containing protein</fullName>
    </submittedName>
</protein>